<dbReference type="EMBL" id="ML213615">
    <property type="protein sequence ID" value="TFK36208.1"/>
    <property type="molecule type" value="Genomic_DNA"/>
</dbReference>
<evidence type="ECO:0000256" key="1">
    <source>
        <dbReference type="SAM" id="MobiDB-lite"/>
    </source>
</evidence>
<proteinExistence type="predicted"/>
<dbReference type="InterPro" id="IPR025340">
    <property type="entry name" value="DUF4246"/>
</dbReference>
<dbReference type="STRING" id="68775.A0A5C3LWB4"/>
<name>A0A5C3LWB4_9AGAR</name>
<evidence type="ECO:0000313" key="5">
    <source>
        <dbReference type="Proteomes" id="UP000308652"/>
    </source>
</evidence>
<dbReference type="Proteomes" id="UP000308652">
    <property type="component" value="Unassembled WGS sequence"/>
</dbReference>
<evidence type="ECO:0000259" key="2">
    <source>
        <dbReference type="Pfam" id="PF14033"/>
    </source>
</evidence>
<dbReference type="AlphaFoldDB" id="A0A5C3LWB4"/>
<protein>
    <submittedName>
        <fullName evidence="4">Uncharacterized protein</fullName>
    </submittedName>
</protein>
<accession>A0A5C3LWB4</accession>
<sequence length="540" mass="62711">MMRFMNAITDKPNWNVRVFDESIAEKWKAEALAPGDEDVTPKMLEWCIAEIQYVAKIFQRRGFLNVYTGDVVKSDTAISPSLRQALKEAEAVATLESVPDREKDWHPGSDKKVLDLVHPSLFPLVYGRSRVLREGVAGLDNCIERYGEGEVLGIPKAWEAREKYENRRDSSKDDAKWHQAPYSRKFQWLPCEVDISGDEARITSYINNLHPEEYKPLYSLIEQIISRAIPLWNATLTPLRTPESRFVRIVYDEVKYEYDSEDEDDTEEPQRLSDEDEEEYDIRREDWFSETSHSTKLPEPEIFIPPHERDAMKVDLRREYGSQGLQVVVKLANIHLTPEKPEYKGGSWHVEGQLNEHISATALYYYDNENITSSNLAFRQQCNTEVINISHDYGQKAWLEEVFGCDNDGPAVQDIGAVETREGRLITFPNVLQHQVQPFKLVDPTKSGHRKMVALFLVDPHIRIISTAHVPPQQKDWWMQAIKQNRRLERLPVELQKLEDFPIDFEEAKQMRLKLMEERKAFVVGQRDMFEGTAFSLCEH</sequence>
<organism evidence="4 5">
    <name type="scientific">Crucibulum laeve</name>
    <dbReference type="NCBI Taxonomy" id="68775"/>
    <lineage>
        <taxon>Eukaryota</taxon>
        <taxon>Fungi</taxon>
        <taxon>Dikarya</taxon>
        <taxon>Basidiomycota</taxon>
        <taxon>Agaricomycotina</taxon>
        <taxon>Agaricomycetes</taxon>
        <taxon>Agaricomycetidae</taxon>
        <taxon>Agaricales</taxon>
        <taxon>Agaricineae</taxon>
        <taxon>Nidulariaceae</taxon>
        <taxon>Crucibulum</taxon>
    </lineage>
</organism>
<keyword evidence="5" id="KW-1185">Reference proteome</keyword>
<evidence type="ECO:0000313" key="4">
    <source>
        <dbReference type="EMBL" id="TFK36208.1"/>
    </source>
</evidence>
<feature type="region of interest" description="Disordered" evidence="1">
    <location>
        <begin position="258"/>
        <end position="280"/>
    </location>
</feature>
<dbReference type="InterPro" id="IPR049207">
    <property type="entry name" value="DUF4246_N"/>
</dbReference>
<dbReference type="InterPro" id="IPR049192">
    <property type="entry name" value="DUF4246_C"/>
</dbReference>
<dbReference type="OrthoDB" id="415532at2759"/>
<dbReference type="Pfam" id="PF14033">
    <property type="entry name" value="DUF4246"/>
    <property type="match status" value="1"/>
</dbReference>
<feature type="domain" description="DUF4246" evidence="3">
    <location>
        <begin position="1"/>
        <end position="30"/>
    </location>
</feature>
<evidence type="ECO:0000259" key="3">
    <source>
        <dbReference type="Pfam" id="PF21666"/>
    </source>
</evidence>
<dbReference type="PANTHER" id="PTHR33119">
    <property type="entry name" value="IFI3P"/>
    <property type="match status" value="1"/>
</dbReference>
<reference evidence="4 5" key="1">
    <citation type="journal article" date="2019" name="Nat. Ecol. Evol.">
        <title>Megaphylogeny resolves global patterns of mushroom evolution.</title>
        <authorList>
            <person name="Varga T."/>
            <person name="Krizsan K."/>
            <person name="Foldi C."/>
            <person name="Dima B."/>
            <person name="Sanchez-Garcia M."/>
            <person name="Sanchez-Ramirez S."/>
            <person name="Szollosi G.J."/>
            <person name="Szarkandi J.G."/>
            <person name="Papp V."/>
            <person name="Albert L."/>
            <person name="Andreopoulos W."/>
            <person name="Angelini C."/>
            <person name="Antonin V."/>
            <person name="Barry K.W."/>
            <person name="Bougher N.L."/>
            <person name="Buchanan P."/>
            <person name="Buyck B."/>
            <person name="Bense V."/>
            <person name="Catcheside P."/>
            <person name="Chovatia M."/>
            <person name="Cooper J."/>
            <person name="Damon W."/>
            <person name="Desjardin D."/>
            <person name="Finy P."/>
            <person name="Geml J."/>
            <person name="Haridas S."/>
            <person name="Hughes K."/>
            <person name="Justo A."/>
            <person name="Karasinski D."/>
            <person name="Kautmanova I."/>
            <person name="Kiss B."/>
            <person name="Kocsube S."/>
            <person name="Kotiranta H."/>
            <person name="LaButti K.M."/>
            <person name="Lechner B.E."/>
            <person name="Liimatainen K."/>
            <person name="Lipzen A."/>
            <person name="Lukacs Z."/>
            <person name="Mihaltcheva S."/>
            <person name="Morgado L.N."/>
            <person name="Niskanen T."/>
            <person name="Noordeloos M.E."/>
            <person name="Ohm R.A."/>
            <person name="Ortiz-Santana B."/>
            <person name="Ovrebo C."/>
            <person name="Racz N."/>
            <person name="Riley R."/>
            <person name="Savchenko A."/>
            <person name="Shiryaev A."/>
            <person name="Soop K."/>
            <person name="Spirin V."/>
            <person name="Szebenyi C."/>
            <person name="Tomsovsky M."/>
            <person name="Tulloss R.E."/>
            <person name="Uehling J."/>
            <person name="Grigoriev I.V."/>
            <person name="Vagvolgyi C."/>
            <person name="Papp T."/>
            <person name="Martin F.M."/>
            <person name="Miettinen O."/>
            <person name="Hibbett D.S."/>
            <person name="Nagy L.G."/>
        </authorList>
    </citation>
    <scope>NUCLEOTIDE SEQUENCE [LARGE SCALE GENOMIC DNA]</scope>
    <source>
        <strain evidence="4 5">CBS 166.37</strain>
    </source>
</reference>
<feature type="domain" description="DUF4246" evidence="2">
    <location>
        <begin position="42"/>
        <end position="480"/>
    </location>
</feature>
<gene>
    <name evidence="4" type="ORF">BDQ12DRAFT_610196</name>
</gene>
<dbReference type="Pfam" id="PF21666">
    <property type="entry name" value="DUF4246_N"/>
    <property type="match status" value="1"/>
</dbReference>
<dbReference type="PANTHER" id="PTHR33119:SF1">
    <property type="entry name" value="FE2OG DIOXYGENASE DOMAIN-CONTAINING PROTEIN"/>
    <property type="match status" value="1"/>
</dbReference>